<comment type="similarity">
    <text evidence="1">Belongs to the thioesterase PaaI family.</text>
</comment>
<dbReference type="OrthoDB" id="9813158at2"/>
<keyword evidence="5" id="KW-1185">Reference proteome</keyword>
<dbReference type="SUPFAM" id="SSF54637">
    <property type="entry name" value="Thioesterase/thiol ester dehydrase-isomerase"/>
    <property type="match status" value="1"/>
</dbReference>
<name>A0A437JNT6_9BURK</name>
<feature type="domain" description="Thioesterase" evidence="3">
    <location>
        <begin position="64"/>
        <end position="152"/>
    </location>
</feature>
<dbReference type="CDD" id="cd03443">
    <property type="entry name" value="PaaI_thioesterase"/>
    <property type="match status" value="1"/>
</dbReference>
<proteinExistence type="inferred from homology"/>
<gene>
    <name evidence="4" type="ORF">ENE75_22310</name>
</gene>
<accession>A0A437JNT6</accession>
<sequence length="162" mass="17688">MKDTASERRSAEEQARFEQLLTHMFEHSISFNEVLGMKVESVAAGGVRVRVPMRRELVGHFSTGRLHGGAISATLDALGGLALMAELAERHPTETADQVMQRFSRFGTIDLRVDYLRPGHGRHFVATAEVTRLGGRVGSVQTRMHNDEGTLIATGSAAYVVA</sequence>
<evidence type="ECO:0000256" key="1">
    <source>
        <dbReference type="ARBA" id="ARBA00008324"/>
    </source>
</evidence>
<evidence type="ECO:0000313" key="4">
    <source>
        <dbReference type="EMBL" id="RVT48429.1"/>
    </source>
</evidence>
<protein>
    <submittedName>
        <fullName evidence="4">Thioesterase family protein</fullName>
    </submittedName>
</protein>
<dbReference type="InterPro" id="IPR003736">
    <property type="entry name" value="PAAI_dom"/>
</dbReference>
<keyword evidence="2" id="KW-0378">Hydrolase</keyword>
<dbReference type="Pfam" id="PF03061">
    <property type="entry name" value="4HBT"/>
    <property type="match status" value="1"/>
</dbReference>
<dbReference type="AlphaFoldDB" id="A0A437JNT6"/>
<evidence type="ECO:0000256" key="2">
    <source>
        <dbReference type="ARBA" id="ARBA00022801"/>
    </source>
</evidence>
<dbReference type="InterPro" id="IPR029069">
    <property type="entry name" value="HotDog_dom_sf"/>
</dbReference>
<dbReference type="GO" id="GO:0047617">
    <property type="term" value="F:fatty acyl-CoA hydrolase activity"/>
    <property type="evidence" value="ECO:0007669"/>
    <property type="project" value="InterPro"/>
</dbReference>
<dbReference type="EMBL" id="SACT01000010">
    <property type="protein sequence ID" value="RVT48429.1"/>
    <property type="molecule type" value="Genomic_DNA"/>
</dbReference>
<dbReference type="PANTHER" id="PTHR21660:SF1">
    <property type="entry name" value="ACYL-COENZYME A THIOESTERASE 13"/>
    <property type="match status" value="1"/>
</dbReference>
<dbReference type="NCBIfam" id="NF008675">
    <property type="entry name" value="PRK11688.1"/>
    <property type="match status" value="1"/>
</dbReference>
<dbReference type="PANTHER" id="PTHR21660">
    <property type="entry name" value="THIOESTERASE SUPERFAMILY MEMBER-RELATED"/>
    <property type="match status" value="1"/>
</dbReference>
<dbReference type="InterPro" id="IPR006683">
    <property type="entry name" value="Thioestr_dom"/>
</dbReference>
<organism evidence="4 5">
    <name type="scientific">Rubrivivax albus</name>
    <dbReference type="NCBI Taxonomy" id="2499835"/>
    <lineage>
        <taxon>Bacteria</taxon>
        <taxon>Pseudomonadati</taxon>
        <taxon>Pseudomonadota</taxon>
        <taxon>Betaproteobacteria</taxon>
        <taxon>Burkholderiales</taxon>
        <taxon>Sphaerotilaceae</taxon>
        <taxon>Rubrivivax</taxon>
    </lineage>
</organism>
<dbReference type="NCBIfam" id="TIGR00369">
    <property type="entry name" value="unchar_dom_1"/>
    <property type="match status" value="1"/>
</dbReference>
<evidence type="ECO:0000259" key="3">
    <source>
        <dbReference type="Pfam" id="PF03061"/>
    </source>
</evidence>
<evidence type="ECO:0000313" key="5">
    <source>
        <dbReference type="Proteomes" id="UP000288178"/>
    </source>
</evidence>
<dbReference type="InterPro" id="IPR039298">
    <property type="entry name" value="ACOT13"/>
</dbReference>
<dbReference type="Proteomes" id="UP000288178">
    <property type="component" value="Unassembled WGS sequence"/>
</dbReference>
<comment type="caution">
    <text evidence="4">The sequence shown here is derived from an EMBL/GenBank/DDBJ whole genome shotgun (WGS) entry which is preliminary data.</text>
</comment>
<reference evidence="4 5" key="1">
    <citation type="submission" date="2019-01" db="EMBL/GenBank/DDBJ databases">
        <authorList>
            <person name="Chen W.-M."/>
        </authorList>
    </citation>
    <scope>NUCLEOTIDE SEQUENCE [LARGE SCALE GENOMIC DNA]</scope>
    <source>
        <strain evidence="4 5">ICH-3</strain>
    </source>
</reference>
<dbReference type="RefSeq" id="WP_128200851.1">
    <property type="nucleotide sequence ID" value="NZ_SACT01000010.1"/>
</dbReference>
<dbReference type="Gene3D" id="3.10.129.10">
    <property type="entry name" value="Hotdog Thioesterase"/>
    <property type="match status" value="1"/>
</dbReference>